<proteinExistence type="predicted"/>
<name>A0A6J6EIH8_9ZZZZ</name>
<reference evidence="2" key="1">
    <citation type="submission" date="2020-05" db="EMBL/GenBank/DDBJ databases">
        <authorList>
            <person name="Chiriac C."/>
            <person name="Salcher M."/>
            <person name="Ghai R."/>
            <person name="Kavagutti S V."/>
        </authorList>
    </citation>
    <scope>NUCLEOTIDE SEQUENCE</scope>
</reference>
<dbReference type="NCBIfam" id="NF038065">
    <property type="entry name" value="Pr6Pr"/>
    <property type="match status" value="1"/>
</dbReference>
<dbReference type="EMBL" id="CAEZTT010000054">
    <property type="protein sequence ID" value="CAB4576252.1"/>
    <property type="molecule type" value="Genomic_DNA"/>
</dbReference>
<evidence type="ECO:0000256" key="1">
    <source>
        <dbReference type="SAM" id="Phobius"/>
    </source>
</evidence>
<dbReference type="AlphaFoldDB" id="A0A6J6EIH8"/>
<dbReference type="InterPro" id="IPR049713">
    <property type="entry name" value="Pr6Pr-like"/>
</dbReference>
<feature type="transmembrane region" description="Helical" evidence="1">
    <location>
        <begin position="129"/>
        <end position="147"/>
    </location>
</feature>
<feature type="transmembrane region" description="Helical" evidence="1">
    <location>
        <begin position="63"/>
        <end position="82"/>
    </location>
</feature>
<keyword evidence="1" id="KW-0812">Transmembrane</keyword>
<feature type="transmembrane region" description="Helical" evidence="1">
    <location>
        <begin position="154"/>
        <end position="173"/>
    </location>
</feature>
<evidence type="ECO:0000313" key="2">
    <source>
        <dbReference type="EMBL" id="CAB4576252.1"/>
    </source>
</evidence>
<feature type="transmembrane region" description="Helical" evidence="1">
    <location>
        <begin position="12"/>
        <end position="32"/>
    </location>
</feature>
<accession>A0A6J6EIH8</accession>
<sequence length="225" mass="25274">MRLAPAQLRLLYLINAISAGIGFAIQFVINLFDLVPVDDEFPTLLGGHAAGIAGAVGRLTDSFSYFTIWSNLMVLGVMTALYRNPNRDSFKFRTLRLDSVLMITVTGVVYHVLIAPYYPPISWNRYSDIFLHTITPILTLFIWLLVGPRKWINLRVVFAALLIPIGWLGYTLFRGIVIGRYPYDFLDVITHGYLPVLITAAMIIVVGLIAALFYLLLDKVLPINN</sequence>
<keyword evidence="1" id="KW-0472">Membrane</keyword>
<keyword evidence="1" id="KW-1133">Transmembrane helix</keyword>
<protein>
    <submittedName>
        <fullName evidence="2">Unannotated protein</fullName>
    </submittedName>
</protein>
<feature type="transmembrane region" description="Helical" evidence="1">
    <location>
        <begin position="94"/>
        <end position="117"/>
    </location>
</feature>
<gene>
    <name evidence="2" type="ORF">UFOPK1726_00583</name>
</gene>
<organism evidence="2">
    <name type="scientific">freshwater metagenome</name>
    <dbReference type="NCBI Taxonomy" id="449393"/>
    <lineage>
        <taxon>unclassified sequences</taxon>
        <taxon>metagenomes</taxon>
        <taxon>ecological metagenomes</taxon>
    </lineage>
</organism>
<feature type="transmembrane region" description="Helical" evidence="1">
    <location>
        <begin position="193"/>
        <end position="217"/>
    </location>
</feature>